<evidence type="ECO:0000259" key="7">
    <source>
        <dbReference type="Pfam" id="PF10602"/>
    </source>
</evidence>
<reference evidence="8 9" key="1">
    <citation type="journal article" date="2020" name="Elife">
        <title>Loss of centromere function drives karyotype evolution in closely related Malassezia species.</title>
        <authorList>
            <person name="Sankaranarayanan S.R."/>
            <person name="Ianiri G."/>
            <person name="Coelho M.A."/>
            <person name="Reza M.H."/>
            <person name="Thimmappa B.C."/>
            <person name="Ganguly P."/>
            <person name="Vadnala R.N."/>
            <person name="Sun S."/>
            <person name="Siddharthan R."/>
            <person name="Tellgren-Roth C."/>
            <person name="Dawson T.L."/>
            <person name="Heitman J."/>
            <person name="Sanyal K."/>
        </authorList>
    </citation>
    <scope>NUCLEOTIDE SEQUENCE [LARGE SCALE GENOMIC DNA]</scope>
    <source>
        <strain evidence="8">CBS14141</strain>
    </source>
</reference>
<dbReference type="InterPro" id="IPR045135">
    <property type="entry name" value="Rpn7_N"/>
</dbReference>
<keyword evidence="4" id="KW-0736">Signalosome</keyword>
<evidence type="ECO:0000256" key="6">
    <source>
        <dbReference type="SAM" id="MobiDB-lite"/>
    </source>
</evidence>
<dbReference type="InterPro" id="IPR019585">
    <property type="entry name" value="Rpn7/CSN1"/>
</dbReference>
<organism evidence="8 9">
    <name type="scientific">Malassezia furfur</name>
    <name type="common">Pityriasis versicolor infection agent</name>
    <name type="synonym">Pityrosporum furfur</name>
    <dbReference type="NCBI Taxonomy" id="55194"/>
    <lineage>
        <taxon>Eukaryota</taxon>
        <taxon>Fungi</taxon>
        <taxon>Dikarya</taxon>
        <taxon>Basidiomycota</taxon>
        <taxon>Ustilaginomycotina</taxon>
        <taxon>Malasseziomycetes</taxon>
        <taxon>Malasseziales</taxon>
        <taxon>Malasseziaceae</taxon>
        <taxon>Malassezia</taxon>
    </lineage>
</organism>
<dbReference type="Gene3D" id="1.25.40.570">
    <property type="match status" value="2"/>
</dbReference>
<evidence type="ECO:0000256" key="2">
    <source>
        <dbReference type="ARBA" id="ARBA00004496"/>
    </source>
</evidence>
<keyword evidence="3" id="KW-0963">Cytoplasm</keyword>
<evidence type="ECO:0000256" key="3">
    <source>
        <dbReference type="ARBA" id="ARBA00022490"/>
    </source>
</evidence>
<evidence type="ECO:0000256" key="4">
    <source>
        <dbReference type="ARBA" id="ARBA00022790"/>
    </source>
</evidence>
<name>A0ABY8ETA2_MALFU</name>
<feature type="domain" description="26S proteasome regulatory subunit Rpn7 N-terminal" evidence="7">
    <location>
        <begin position="68"/>
        <end position="175"/>
    </location>
</feature>
<keyword evidence="5" id="KW-0539">Nucleus</keyword>
<sequence length="469" mass="50658">MRWDDAAGLGEGAALRGWPLVHRLMYVAQHAPEAQQDAALRAARVLQEQTAAVDAYRAAMALADAPVDEAWIDATHTQTAQDREKLVGELRMYQNNVIHESIRMAHQDLGDHFRHTGELDEALAHYEKMREYCTTNEHALEMYMRAMQVAWDLQQYATVLAYADKADAVLATLADVHVALPGQTEVWRAALAQGNTGSNAIRALFQTGSQTGGNVSERPPAAPSTGFQSARDAWQGASTSHADFVARVHAFRTLAQWAQADKRAPLPDVDLDAAHADAYADVVPVSQLAWYAVLAALSAPPHSQRARAESLAASAAFRAAAEAEPAPRDVLVAYLASDFAKTRELVARHAPALRLDPVIGDAAPALLDALEARLLARYLTAFRRTTLPALGAAFAREPAEIAAQLVTLVAAGDLRARLDWQRQTVEVEAPEDAAGGPDALGAAVRQASALRARIALTQQLQQANIVVRR</sequence>
<dbReference type="EMBL" id="CP046236">
    <property type="protein sequence ID" value="WFD48749.1"/>
    <property type="molecule type" value="Genomic_DNA"/>
</dbReference>
<dbReference type="Pfam" id="PF10602">
    <property type="entry name" value="RPN7"/>
    <property type="match status" value="1"/>
</dbReference>
<evidence type="ECO:0000256" key="1">
    <source>
        <dbReference type="ARBA" id="ARBA00004123"/>
    </source>
</evidence>
<evidence type="ECO:0000313" key="9">
    <source>
        <dbReference type="Proteomes" id="UP000818624"/>
    </source>
</evidence>
<protein>
    <recommendedName>
        <fullName evidence="7">26S proteasome regulatory subunit Rpn7 N-terminal domain-containing protein</fullName>
    </recommendedName>
</protein>
<feature type="region of interest" description="Disordered" evidence="6">
    <location>
        <begin position="209"/>
        <end position="232"/>
    </location>
</feature>
<evidence type="ECO:0000313" key="8">
    <source>
        <dbReference type="EMBL" id="WFD48749.1"/>
    </source>
</evidence>
<evidence type="ECO:0000256" key="5">
    <source>
        <dbReference type="ARBA" id="ARBA00023242"/>
    </source>
</evidence>
<proteinExistence type="predicted"/>
<comment type="subcellular location">
    <subcellularLocation>
        <location evidence="2">Cytoplasm</location>
    </subcellularLocation>
    <subcellularLocation>
        <location evidence="1">Nucleus</location>
    </subcellularLocation>
</comment>
<gene>
    <name evidence="8" type="ORF">GLX27_003420</name>
</gene>
<keyword evidence="9" id="KW-1185">Reference proteome</keyword>
<dbReference type="PANTHER" id="PTHR14145:SF2">
    <property type="entry name" value="COP9 SIGNALOSOME COMPLEX SUBUNIT 1"/>
    <property type="match status" value="1"/>
</dbReference>
<accession>A0ABY8ETA2</accession>
<dbReference type="Proteomes" id="UP000818624">
    <property type="component" value="Chromosome 3"/>
</dbReference>
<dbReference type="PANTHER" id="PTHR14145">
    <property type="entry name" value="26S PROTESOME SUBUNIT 6"/>
    <property type="match status" value="1"/>
</dbReference>